<comment type="caution">
    <text evidence="1">The sequence shown here is derived from an EMBL/GenBank/DDBJ whole genome shotgun (WGS) entry which is preliminary data.</text>
</comment>
<keyword evidence="2" id="KW-1185">Reference proteome</keyword>
<gene>
    <name evidence="1" type="ORF">PHYPO_G00062890</name>
</gene>
<name>A0A5N5M2A2_PANHP</name>
<dbReference type="EMBL" id="VFJC01000016">
    <property type="protein sequence ID" value="KAB5549058.1"/>
    <property type="molecule type" value="Genomic_DNA"/>
</dbReference>
<proteinExistence type="predicted"/>
<dbReference type="Proteomes" id="UP000327468">
    <property type="component" value="Chromosome 15"/>
</dbReference>
<evidence type="ECO:0000313" key="1">
    <source>
        <dbReference type="EMBL" id="KAB5549058.1"/>
    </source>
</evidence>
<accession>A0A5N5M2A2</accession>
<organism evidence="1 2">
    <name type="scientific">Pangasianodon hypophthalmus</name>
    <name type="common">Striped catfish</name>
    <name type="synonym">Helicophagus hypophthalmus</name>
    <dbReference type="NCBI Taxonomy" id="310915"/>
    <lineage>
        <taxon>Eukaryota</taxon>
        <taxon>Metazoa</taxon>
        <taxon>Chordata</taxon>
        <taxon>Craniata</taxon>
        <taxon>Vertebrata</taxon>
        <taxon>Euteleostomi</taxon>
        <taxon>Actinopterygii</taxon>
        <taxon>Neopterygii</taxon>
        <taxon>Teleostei</taxon>
        <taxon>Ostariophysi</taxon>
        <taxon>Siluriformes</taxon>
        <taxon>Pangasiidae</taxon>
        <taxon>Pangasianodon</taxon>
    </lineage>
</organism>
<reference evidence="1 2" key="1">
    <citation type="submission" date="2019-06" db="EMBL/GenBank/DDBJ databases">
        <title>A chromosome-scale genome assembly of the striped catfish, Pangasianodon hypophthalmus.</title>
        <authorList>
            <person name="Wen M."/>
            <person name="Zahm M."/>
            <person name="Roques C."/>
            <person name="Cabau C."/>
            <person name="Klopp C."/>
            <person name="Donnadieu C."/>
            <person name="Jouanno E."/>
            <person name="Avarre J.-C."/>
            <person name="Campet M."/>
            <person name="Ha T.T.T."/>
            <person name="Dugue R."/>
            <person name="Lampietro C."/>
            <person name="Louis A."/>
            <person name="Herpin A."/>
            <person name="Echchiki A."/>
            <person name="Berthelot C."/>
            <person name="Parey E."/>
            <person name="Roest-Crollius H."/>
            <person name="Braasch I."/>
            <person name="Postlethwait J."/>
            <person name="Bobe J."/>
            <person name="Montfort J."/>
            <person name="Bouchez O."/>
            <person name="Begum T."/>
            <person name="Schartl M."/>
            <person name="Guiguen Y."/>
        </authorList>
    </citation>
    <scope>NUCLEOTIDE SEQUENCE [LARGE SCALE GENOMIC DNA]</scope>
    <source>
        <strain evidence="1 2">Indonesia</strain>
        <tissue evidence="1">Blood</tissue>
    </source>
</reference>
<evidence type="ECO:0000313" key="2">
    <source>
        <dbReference type="Proteomes" id="UP000327468"/>
    </source>
</evidence>
<sequence length="78" mass="9107">MNRHYVRNRWAWLPFALPNQKRAWGKQSVSCRLWEGFCEGAGFLPEVSRDQSPCHFGYSSHRLGPRVASKDKNTVWQS</sequence>
<dbReference type="AlphaFoldDB" id="A0A5N5M2A2"/>
<protein>
    <submittedName>
        <fullName evidence="1">Uncharacterized protein</fullName>
    </submittedName>
</protein>